<accession>A0ABV0TGV9</accession>
<evidence type="ECO:0000313" key="2">
    <source>
        <dbReference type="Proteomes" id="UP001482620"/>
    </source>
</evidence>
<evidence type="ECO:0000313" key="1">
    <source>
        <dbReference type="EMBL" id="MEQ2232127.1"/>
    </source>
</evidence>
<reference evidence="1 2" key="1">
    <citation type="submission" date="2021-06" db="EMBL/GenBank/DDBJ databases">
        <authorList>
            <person name="Palmer J.M."/>
        </authorList>
    </citation>
    <scope>NUCLEOTIDE SEQUENCE [LARGE SCALE GENOMIC DNA]</scope>
    <source>
        <strain evidence="2">if_2019</strain>
        <tissue evidence="1">Muscle</tissue>
    </source>
</reference>
<sequence>MKTMQKVPYQMPTGCQDPNLSVHLLLHPTITHEQDTKIIILELTPDQEETVYLFQFEDLGLRIRKACFHPGSFTLGSKTLQIRLKVGKPNICSEKTRSGAIETGDS</sequence>
<comment type="caution">
    <text evidence="1">The sequence shown here is derived from an EMBL/GenBank/DDBJ whole genome shotgun (WGS) entry which is preliminary data.</text>
</comment>
<protein>
    <submittedName>
        <fullName evidence="1">Uncharacterized protein</fullName>
    </submittedName>
</protein>
<keyword evidence="2" id="KW-1185">Reference proteome</keyword>
<name>A0ABV0TGV9_9TELE</name>
<organism evidence="1 2">
    <name type="scientific">Ilyodon furcidens</name>
    <name type="common">goldbreast splitfin</name>
    <dbReference type="NCBI Taxonomy" id="33524"/>
    <lineage>
        <taxon>Eukaryota</taxon>
        <taxon>Metazoa</taxon>
        <taxon>Chordata</taxon>
        <taxon>Craniata</taxon>
        <taxon>Vertebrata</taxon>
        <taxon>Euteleostomi</taxon>
        <taxon>Actinopterygii</taxon>
        <taxon>Neopterygii</taxon>
        <taxon>Teleostei</taxon>
        <taxon>Neoteleostei</taxon>
        <taxon>Acanthomorphata</taxon>
        <taxon>Ovalentaria</taxon>
        <taxon>Atherinomorphae</taxon>
        <taxon>Cyprinodontiformes</taxon>
        <taxon>Goodeidae</taxon>
        <taxon>Ilyodon</taxon>
    </lineage>
</organism>
<gene>
    <name evidence="1" type="ORF">ILYODFUR_008053</name>
</gene>
<dbReference type="EMBL" id="JAHRIQ010035287">
    <property type="protein sequence ID" value="MEQ2232127.1"/>
    <property type="molecule type" value="Genomic_DNA"/>
</dbReference>
<proteinExistence type="predicted"/>
<dbReference type="Proteomes" id="UP001482620">
    <property type="component" value="Unassembled WGS sequence"/>
</dbReference>